<dbReference type="EMBL" id="VSSQ01031423">
    <property type="protein sequence ID" value="MPM82304.1"/>
    <property type="molecule type" value="Genomic_DNA"/>
</dbReference>
<gene>
    <name evidence="1" type="ORF">SDC9_129365</name>
</gene>
<comment type="caution">
    <text evidence="1">The sequence shown here is derived from an EMBL/GenBank/DDBJ whole genome shotgun (WGS) entry which is preliminary data.</text>
</comment>
<reference evidence="1" key="1">
    <citation type="submission" date="2019-08" db="EMBL/GenBank/DDBJ databases">
        <authorList>
            <person name="Kucharzyk K."/>
            <person name="Murdoch R.W."/>
            <person name="Higgins S."/>
            <person name="Loffler F."/>
        </authorList>
    </citation>
    <scope>NUCLEOTIDE SEQUENCE</scope>
</reference>
<sequence>MRGTFNPRCSYASLVTHLPRGVRFKNPICIRYGSYTSSIVTVSSPTVADNVSSPTGPPSKLLIIIVSILLSRLSRPSSSISSFPRAISAIPCVILPSPITCAKSRTRFNRRLAILGVPLERFAISAAPSGVIGISNIPALRVTICISSSGVYSSSRIKTPNLSRKGAESCPARVVAPMSVKCSSGMRMLRAEGPVPIIMSSA</sequence>
<name>A0A645CZA8_9ZZZZ</name>
<proteinExistence type="predicted"/>
<protein>
    <submittedName>
        <fullName evidence="1">Uncharacterized protein</fullName>
    </submittedName>
</protein>
<evidence type="ECO:0000313" key="1">
    <source>
        <dbReference type="EMBL" id="MPM82304.1"/>
    </source>
</evidence>
<accession>A0A645CZA8</accession>
<dbReference type="AlphaFoldDB" id="A0A645CZA8"/>
<organism evidence="1">
    <name type="scientific">bioreactor metagenome</name>
    <dbReference type="NCBI Taxonomy" id="1076179"/>
    <lineage>
        <taxon>unclassified sequences</taxon>
        <taxon>metagenomes</taxon>
        <taxon>ecological metagenomes</taxon>
    </lineage>
</organism>